<proteinExistence type="evidence at transcript level"/>
<organism evidence="1">
    <name type="scientific">Amblyomma triste</name>
    <name type="common">Neotropical tick</name>
    <dbReference type="NCBI Taxonomy" id="251400"/>
    <lineage>
        <taxon>Eukaryota</taxon>
        <taxon>Metazoa</taxon>
        <taxon>Ecdysozoa</taxon>
        <taxon>Arthropoda</taxon>
        <taxon>Chelicerata</taxon>
        <taxon>Arachnida</taxon>
        <taxon>Acari</taxon>
        <taxon>Parasitiformes</taxon>
        <taxon>Ixodida</taxon>
        <taxon>Ixodoidea</taxon>
        <taxon>Ixodidae</taxon>
        <taxon>Amblyomminae</taxon>
        <taxon>Amblyomma</taxon>
    </lineage>
</organism>
<name>A0A023G1G1_AMBTT</name>
<reference evidence="1" key="1">
    <citation type="submission" date="2014-03" db="EMBL/GenBank/DDBJ databases">
        <title>The sialotranscriptome of Amblyomma triste, Amblyomma parvum and Amblyomma cajennense ticks, uncovered by 454-based RNA-seq.</title>
        <authorList>
            <person name="Garcia G.R."/>
            <person name="Gardinassi L.G."/>
            <person name="Ribeiro J.M."/>
            <person name="Anatriello E."/>
            <person name="Ferreira B.R."/>
            <person name="Moreira H.N."/>
            <person name="Mafra C."/>
            <person name="Olegario M.M."/>
            <person name="Szabo P.J."/>
            <person name="Miranda-Santos I.K."/>
            <person name="Maruyama S.R."/>
        </authorList>
    </citation>
    <scope>NUCLEOTIDE SEQUENCE</scope>
    <source>
        <strain evidence="1">Mato Grasso do Sul</strain>
        <tissue evidence="1">Salivary glands</tissue>
    </source>
</reference>
<protein>
    <submittedName>
        <fullName evidence="1">Putative secreted protein</fullName>
    </submittedName>
</protein>
<evidence type="ECO:0000313" key="1">
    <source>
        <dbReference type="EMBL" id="JAC27457.1"/>
    </source>
</evidence>
<dbReference type="EMBL" id="GBBM01007961">
    <property type="protein sequence ID" value="JAC27457.1"/>
    <property type="molecule type" value="mRNA"/>
</dbReference>
<sequence length="84" mass="9938">MVCSLPLYRFYSGLFSAYRHRMCVFCALFLFSTCVRQSHFFRPHLNCFFFFLNCHSVITFASWKTVGIILTRSHILPPLVHRIS</sequence>
<dbReference type="AlphaFoldDB" id="A0A023G1G1"/>
<accession>A0A023G1G1</accession>